<reference evidence="1 2" key="1">
    <citation type="journal article" date="2021" name="bioRxiv">
        <title>Chromosome-scale and haplotype-resolved genome assembly of a tetraploid potato cultivar.</title>
        <authorList>
            <person name="Sun H."/>
            <person name="Jiao W.-B."/>
            <person name="Krause K."/>
            <person name="Campoy J.A."/>
            <person name="Goel M."/>
            <person name="Folz-Donahue K."/>
            <person name="Kukat C."/>
            <person name="Huettel B."/>
            <person name="Schneeberger K."/>
        </authorList>
    </citation>
    <scope>NUCLEOTIDE SEQUENCE [LARGE SCALE GENOMIC DNA]</scope>
    <source>
        <strain evidence="1">SolTubOtavaFocal</strain>
        <tissue evidence="1">Leaves</tissue>
    </source>
</reference>
<evidence type="ECO:0000313" key="1">
    <source>
        <dbReference type="EMBL" id="KAH0744461.1"/>
    </source>
</evidence>
<dbReference type="EMBL" id="JAIVGD010000023">
    <property type="protein sequence ID" value="KAH0744461.1"/>
    <property type="molecule type" value="Genomic_DNA"/>
</dbReference>
<accession>A0ABQ7UC59</accession>
<organism evidence="1 2">
    <name type="scientific">Solanum tuberosum</name>
    <name type="common">Potato</name>
    <dbReference type="NCBI Taxonomy" id="4113"/>
    <lineage>
        <taxon>Eukaryota</taxon>
        <taxon>Viridiplantae</taxon>
        <taxon>Streptophyta</taxon>
        <taxon>Embryophyta</taxon>
        <taxon>Tracheophyta</taxon>
        <taxon>Spermatophyta</taxon>
        <taxon>Magnoliopsida</taxon>
        <taxon>eudicotyledons</taxon>
        <taxon>Gunneridae</taxon>
        <taxon>Pentapetalae</taxon>
        <taxon>asterids</taxon>
        <taxon>lamiids</taxon>
        <taxon>Solanales</taxon>
        <taxon>Solanaceae</taxon>
        <taxon>Solanoideae</taxon>
        <taxon>Solaneae</taxon>
        <taxon>Solanum</taxon>
    </lineage>
</organism>
<sequence>MKNPIHRTPYSGVEQSSSARYNVVTDKQDVTQRETLEKVLWLSKEFTPMQINFLKVLHISFED</sequence>
<keyword evidence="2" id="KW-1185">Reference proteome</keyword>
<gene>
    <name evidence="1" type="ORF">KY290_032454</name>
</gene>
<dbReference type="Proteomes" id="UP000826656">
    <property type="component" value="Unassembled WGS sequence"/>
</dbReference>
<comment type="caution">
    <text evidence="1">The sequence shown here is derived from an EMBL/GenBank/DDBJ whole genome shotgun (WGS) entry which is preliminary data.</text>
</comment>
<name>A0ABQ7UC59_SOLTU</name>
<proteinExistence type="predicted"/>
<evidence type="ECO:0000313" key="2">
    <source>
        <dbReference type="Proteomes" id="UP000826656"/>
    </source>
</evidence>
<protein>
    <submittedName>
        <fullName evidence="1">Uncharacterized protein</fullName>
    </submittedName>
</protein>